<feature type="compositionally biased region" description="Pro residues" evidence="1">
    <location>
        <begin position="185"/>
        <end position="199"/>
    </location>
</feature>
<dbReference type="RefSeq" id="WP_344549849.1">
    <property type="nucleotide sequence ID" value="NZ_BAAANS010000002.1"/>
</dbReference>
<proteinExistence type="predicted"/>
<evidence type="ECO:0000313" key="3">
    <source>
        <dbReference type="Proteomes" id="UP001500897"/>
    </source>
</evidence>
<dbReference type="Pfam" id="PF13730">
    <property type="entry name" value="HTH_36"/>
    <property type="match status" value="1"/>
</dbReference>
<evidence type="ECO:0000256" key="1">
    <source>
        <dbReference type="SAM" id="MobiDB-lite"/>
    </source>
</evidence>
<sequence length="313" mass="34121">MSIHLMLIAGYLPRDVIDNPTEKLVLMKIADSADDENRLSRPGMHRLAAWAGVGENRVVTLITKLVKKGLVERVEVGRPGRTAVYRVFPLGVPQLPQTEELKERQAVAAAAPRNSRLARPNAVRSKPAPPARTYQDVEKRERKAAEESGLPRGNPPEGEGRVSPGKPSAFPRGNAGPFPGETPSFLPPTSIPPTPPPPTADAAGEPVESEQAEAGPCPRHSRPAKNCRACGTSARAQRQAAEAARKKQDQQAEQARFEALKQEGARRRAQADANREDVQNAQQEARAAAREGRERHGSNKYITRCREFAPPHE</sequence>
<accession>A0ABP5HQH3</accession>
<gene>
    <name evidence="2" type="ORF">GCM10009759_03350</name>
</gene>
<feature type="compositionally biased region" description="Basic and acidic residues" evidence="1">
    <location>
        <begin position="287"/>
        <end position="297"/>
    </location>
</feature>
<name>A0ABP5HQH3_9ACTN</name>
<keyword evidence="3" id="KW-1185">Reference proteome</keyword>
<organism evidence="2 3">
    <name type="scientific">Kitasatospora saccharophila</name>
    <dbReference type="NCBI Taxonomy" id="407973"/>
    <lineage>
        <taxon>Bacteria</taxon>
        <taxon>Bacillati</taxon>
        <taxon>Actinomycetota</taxon>
        <taxon>Actinomycetes</taxon>
        <taxon>Kitasatosporales</taxon>
        <taxon>Streptomycetaceae</taxon>
        <taxon>Kitasatospora</taxon>
    </lineage>
</organism>
<dbReference type="InterPro" id="IPR036390">
    <property type="entry name" value="WH_DNA-bd_sf"/>
</dbReference>
<protein>
    <recommendedName>
        <fullName evidence="4">Helix-turn-helix protein</fullName>
    </recommendedName>
</protein>
<dbReference type="Proteomes" id="UP001500897">
    <property type="component" value="Unassembled WGS sequence"/>
</dbReference>
<comment type="caution">
    <text evidence="2">The sequence shown here is derived from an EMBL/GenBank/DDBJ whole genome shotgun (WGS) entry which is preliminary data.</text>
</comment>
<feature type="compositionally biased region" description="Basic and acidic residues" evidence="1">
    <location>
        <begin position="135"/>
        <end position="146"/>
    </location>
</feature>
<evidence type="ECO:0008006" key="4">
    <source>
        <dbReference type="Google" id="ProtNLM"/>
    </source>
</evidence>
<feature type="region of interest" description="Disordered" evidence="1">
    <location>
        <begin position="105"/>
        <end position="313"/>
    </location>
</feature>
<evidence type="ECO:0000313" key="2">
    <source>
        <dbReference type="EMBL" id="GAA2084381.1"/>
    </source>
</evidence>
<feature type="compositionally biased region" description="Basic and acidic residues" evidence="1">
    <location>
        <begin position="304"/>
        <end position="313"/>
    </location>
</feature>
<dbReference type="EMBL" id="BAAANS010000002">
    <property type="protein sequence ID" value="GAA2084381.1"/>
    <property type="molecule type" value="Genomic_DNA"/>
</dbReference>
<feature type="compositionally biased region" description="Basic and acidic residues" evidence="1">
    <location>
        <begin position="243"/>
        <end position="278"/>
    </location>
</feature>
<dbReference type="SUPFAM" id="SSF46785">
    <property type="entry name" value="Winged helix' DNA-binding domain"/>
    <property type="match status" value="1"/>
</dbReference>
<reference evidence="3" key="1">
    <citation type="journal article" date="2019" name="Int. J. Syst. Evol. Microbiol.">
        <title>The Global Catalogue of Microorganisms (GCM) 10K type strain sequencing project: providing services to taxonomists for standard genome sequencing and annotation.</title>
        <authorList>
            <consortium name="The Broad Institute Genomics Platform"/>
            <consortium name="The Broad Institute Genome Sequencing Center for Infectious Disease"/>
            <person name="Wu L."/>
            <person name="Ma J."/>
        </authorList>
    </citation>
    <scope>NUCLEOTIDE SEQUENCE [LARGE SCALE GENOMIC DNA]</scope>
    <source>
        <strain evidence="3">JCM 14559</strain>
    </source>
</reference>